<comment type="caution">
    <text evidence="2">The sequence shown here is derived from an EMBL/GenBank/DDBJ whole genome shotgun (WGS) entry which is preliminary data.</text>
</comment>
<dbReference type="InterPro" id="IPR051706">
    <property type="entry name" value="Glycosyltransferase_domain"/>
</dbReference>
<protein>
    <submittedName>
        <fullName evidence="2">Glycosyl transferase</fullName>
    </submittedName>
</protein>
<reference evidence="2 3" key="1">
    <citation type="journal article" date="2021" name="Sci. Rep.">
        <title>The distribution of antibiotic resistance genes in chicken gut microbiota commensals.</title>
        <authorList>
            <person name="Juricova H."/>
            <person name="Matiasovicova J."/>
            <person name="Kubasova T."/>
            <person name="Cejkova D."/>
            <person name="Rychlik I."/>
        </authorList>
    </citation>
    <scope>NUCLEOTIDE SEQUENCE [LARGE SCALE GENOMIC DNA]</scope>
    <source>
        <strain evidence="2 3">An770</strain>
    </source>
</reference>
<dbReference type="SUPFAM" id="SSF53448">
    <property type="entry name" value="Nucleotide-diphospho-sugar transferases"/>
    <property type="match status" value="1"/>
</dbReference>
<evidence type="ECO:0000256" key="1">
    <source>
        <dbReference type="ARBA" id="ARBA00022679"/>
    </source>
</evidence>
<dbReference type="InterPro" id="IPR007577">
    <property type="entry name" value="GlycoTrfase_DXD_sugar-bd_CS"/>
</dbReference>
<dbReference type="Gene3D" id="3.90.550.20">
    <property type="match status" value="1"/>
</dbReference>
<evidence type="ECO:0000313" key="2">
    <source>
        <dbReference type="EMBL" id="MBM6745004.1"/>
    </source>
</evidence>
<dbReference type="Pfam" id="PF04488">
    <property type="entry name" value="Gly_transf_sug"/>
    <property type="match status" value="1"/>
</dbReference>
<sequence length="241" mass="27999">MIPKIIHYCWFGGNEKPQLAKRCIESWKRYLPDYKIVEWNETNFDISSNSYCEEAYKAKKWAFVTDYVRLYALFNYGGIYMDTDVEVLKPLDPFLSEEAFSGFETKTSVPTGIMASEKKQPFFGKLLSEYTDKHFFREDGTMDLTTNVTLITNACIKAGLSLNGKKQTVEGFTLYPAEYFCPKDVKTHKLKITSQTYTIHHFDGSWLSKKSKFKNRVTNFLGPNITNILVNIKRLVHKKRK</sequence>
<dbReference type="EMBL" id="JACJKH010000022">
    <property type="protein sequence ID" value="MBM6745004.1"/>
    <property type="molecule type" value="Genomic_DNA"/>
</dbReference>
<dbReference type="PANTHER" id="PTHR32385:SF15">
    <property type="entry name" value="INOSITOL PHOSPHOCERAMIDE MANNOSYLTRANSFERASE 1"/>
    <property type="match status" value="1"/>
</dbReference>
<evidence type="ECO:0000313" key="3">
    <source>
        <dbReference type="Proteomes" id="UP000775686"/>
    </source>
</evidence>
<dbReference type="RefSeq" id="WP_204864441.1">
    <property type="nucleotide sequence ID" value="NZ_JACJKH010000022.1"/>
</dbReference>
<keyword evidence="3" id="KW-1185">Reference proteome</keyword>
<organism evidence="2 3">
    <name type="scientific">Drancourtella massiliensis</name>
    <dbReference type="NCBI Taxonomy" id="1632013"/>
    <lineage>
        <taxon>Bacteria</taxon>
        <taxon>Bacillati</taxon>
        <taxon>Bacillota</taxon>
        <taxon>Clostridia</taxon>
        <taxon>Eubacteriales</taxon>
        <taxon>Oscillospiraceae</taxon>
        <taxon>Drancourtella</taxon>
    </lineage>
</organism>
<name>A0ABS2EJ45_9FIRM</name>
<keyword evidence="1 2" id="KW-0808">Transferase</keyword>
<proteinExistence type="predicted"/>
<dbReference type="PANTHER" id="PTHR32385">
    <property type="entry name" value="MANNOSYL PHOSPHORYLINOSITOL CERAMIDE SYNTHASE"/>
    <property type="match status" value="1"/>
</dbReference>
<dbReference type="GO" id="GO:0016740">
    <property type="term" value="F:transferase activity"/>
    <property type="evidence" value="ECO:0007669"/>
    <property type="project" value="UniProtKB-KW"/>
</dbReference>
<dbReference type="InterPro" id="IPR029044">
    <property type="entry name" value="Nucleotide-diphossugar_trans"/>
</dbReference>
<accession>A0ABS2EJ45</accession>
<dbReference type="Proteomes" id="UP000775686">
    <property type="component" value="Unassembled WGS sequence"/>
</dbReference>
<gene>
    <name evidence="2" type="ORF">H6A32_11930</name>
</gene>